<dbReference type="SUPFAM" id="SSF52540">
    <property type="entry name" value="P-loop containing nucleoside triphosphate hydrolases"/>
    <property type="match status" value="1"/>
</dbReference>
<dbReference type="KEGG" id="ovi:T265_12745"/>
<keyword evidence="5" id="KW-0547">Nucleotide-binding</keyword>
<dbReference type="Proteomes" id="UP000054324">
    <property type="component" value="Unassembled WGS sequence"/>
</dbReference>
<comment type="similarity">
    <text evidence="1">Belongs to the thymidylate kinase family.</text>
</comment>
<dbReference type="GO" id="GO:0006235">
    <property type="term" value="P:dTTP biosynthetic process"/>
    <property type="evidence" value="ECO:0007669"/>
    <property type="project" value="TreeGrafter"/>
</dbReference>
<dbReference type="GO" id="GO:0005634">
    <property type="term" value="C:nucleus"/>
    <property type="evidence" value="ECO:0007669"/>
    <property type="project" value="TreeGrafter"/>
</dbReference>
<evidence type="ECO:0000313" key="9">
    <source>
        <dbReference type="Proteomes" id="UP000054324"/>
    </source>
</evidence>
<dbReference type="Pfam" id="PF02223">
    <property type="entry name" value="Thymidylate_kin"/>
    <property type="match status" value="1"/>
</dbReference>
<dbReference type="CDD" id="cd01672">
    <property type="entry name" value="TMPK"/>
    <property type="match status" value="1"/>
</dbReference>
<dbReference type="GO" id="GO:0006227">
    <property type="term" value="P:dUDP biosynthetic process"/>
    <property type="evidence" value="ECO:0007669"/>
    <property type="project" value="TreeGrafter"/>
</dbReference>
<keyword evidence="9" id="KW-1185">Reference proteome</keyword>
<dbReference type="PANTHER" id="PTHR10344:SF1">
    <property type="entry name" value="THYMIDYLATE KINASE"/>
    <property type="match status" value="1"/>
</dbReference>
<protein>
    <recommendedName>
        <fullName evidence="2">dTMP kinase</fullName>
        <ecNumber evidence="2">2.7.4.9</ecNumber>
    </recommendedName>
</protein>
<keyword evidence="4" id="KW-0545">Nucleotide biosynthesis</keyword>
<evidence type="ECO:0000256" key="7">
    <source>
        <dbReference type="ARBA" id="ARBA00022840"/>
    </source>
</evidence>
<dbReference type="PANTHER" id="PTHR10344">
    <property type="entry name" value="THYMIDYLATE KINASE"/>
    <property type="match status" value="1"/>
</dbReference>
<dbReference type="OrthoDB" id="425602at2759"/>
<evidence type="ECO:0000256" key="4">
    <source>
        <dbReference type="ARBA" id="ARBA00022727"/>
    </source>
</evidence>
<dbReference type="RefSeq" id="XP_009163532.1">
    <property type="nucleotide sequence ID" value="XM_009165268.1"/>
</dbReference>
<evidence type="ECO:0000256" key="2">
    <source>
        <dbReference type="ARBA" id="ARBA00012980"/>
    </source>
</evidence>
<sequence>MMDRFRVSPFFKLPSIRHIYHLSLRTVLHSKLEVLHSASRLFRQSLAIDMGDSRSHSGIFIAIEGADRTGKSTQASLLADALTKLTGRTALLLKFPDRDTALGKCLDNYLKGDTDVDTHALHLLFTANRWEKQDELRSALSSGCCVVADRYSYSGIAYTAAKPPPTPSWQWCCAMEKGLVEPDLVICLTPEHFDHLKDRNGYGTERYETEDFQRRVLENYTRLAKDAQYTDYSELGVENPDNATQFWHFVQATNKTMDQVHECVMAIVKRKLESMKLPEISDTDI</sequence>
<keyword evidence="7" id="KW-0067">ATP-binding</keyword>
<dbReference type="CTD" id="20326913"/>
<dbReference type="GO" id="GO:0004550">
    <property type="term" value="F:nucleoside diphosphate kinase activity"/>
    <property type="evidence" value="ECO:0007669"/>
    <property type="project" value="TreeGrafter"/>
</dbReference>
<keyword evidence="6" id="KW-0418">Kinase</keyword>
<dbReference type="InterPro" id="IPR039430">
    <property type="entry name" value="Thymidylate_kin-like_dom"/>
</dbReference>
<dbReference type="EC" id="2.7.4.9" evidence="2"/>
<evidence type="ECO:0000256" key="3">
    <source>
        <dbReference type="ARBA" id="ARBA00022679"/>
    </source>
</evidence>
<organism evidence="8 9">
    <name type="scientific">Opisthorchis viverrini</name>
    <name type="common">Southeast Asian liver fluke</name>
    <dbReference type="NCBI Taxonomy" id="6198"/>
    <lineage>
        <taxon>Eukaryota</taxon>
        <taxon>Metazoa</taxon>
        <taxon>Spiralia</taxon>
        <taxon>Lophotrochozoa</taxon>
        <taxon>Platyhelminthes</taxon>
        <taxon>Trematoda</taxon>
        <taxon>Digenea</taxon>
        <taxon>Opisthorchiida</taxon>
        <taxon>Opisthorchiata</taxon>
        <taxon>Opisthorchiidae</taxon>
        <taxon>Opisthorchis</taxon>
    </lineage>
</organism>
<dbReference type="GO" id="GO:0004798">
    <property type="term" value="F:dTMP kinase activity"/>
    <property type="evidence" value="ECO:0007669"/>
    <property type="project" value="UniProtKB-EC"/>
</dbReference>
<dbReference type="Gene3D" id="3.40.50.300">
    <property type="entry name" value="P-loop containing nucleotide triphosphate hydrolases"/>
    <property type="match status" value="1"/>
</dbReference>
<evidence type="ECO:0000313" key="8">
    <source>
        <dbReference type="EMBL" id="KER32733.1"/>
    </source>
</evidence>
<evidence type="ECO:0000256" key="1">
    <source>
        <dbReference type="ARBA" id="ARBA00009776"/>
    </source>
</evidence>
<dbReference type="NCBIfam" id="TIGR00041">
    <property type="entry name" value="DTMP_kinase"/>
    <property type="match status" value="1"/>
</dbReference>
<dbReference type="InterPro" id="IPR018094">
    <property type="entry name" value="Thymidylate_kinase"/>
</dbReference>
<dbReference type="GO" id="GO:0005829">
    <property type="term" value="C:cytosol"/>
    <property type="evidence" value="ECO:0007669"/>
    <property type="project" value="TreeGrafter"/>
</dbReference>
<keyword evidence="3" id="KW-0808">Transferase</keyword>
<dbReference type="GO" id="GO:0005524">
    <property type="term" value="F:ATP binding"/>
    <property type="evidence" value="ECO:0007669"/>
    <property type="project" value="UniProtKB-KW"/>
</dbReference>
<dbReference type="HAMAP" id="MF_00165">
    <property type="entry name" value="Thymidylate_kinase"/>
    <property type="match status" value="1"/>
</dbReference>
<dbReference type="GeneID" id="20326913"/>
<dbReference type="EMBL" id="KL596631">
    <property type="protein sequence ID" value="KER32733.1"/>
    <property type="molecule type" value="Genomic_DNA"/>
</dbReference>
<accession>A0A074ZZ70</accession>
<dbReference type="InterPro" id="IPR027417">
    <property type="entry name" value="P-loop_NTPase"/>
</dbReference>
<dbReference type="AlphaFoldDB" id="A0A074ZZ70"/>
<name>A0A074ZZ70_OPIVI</name>
<gene>
    <name evidence="8" type="ORF">T265_12745</name>
</gene>
<proteinExistence type="inferred from homology"/>
<dbReference type="GO" id="GO:0006233">
    <property type="term" value="P:dTDP biosynthetic process"/>
    <property type="evidence" value="ECO:0007669"/>
    <property type="project" value="InterPro"/>
</dbReference>
<evidence type="ECO:0000256" key="5">
    <source>
        <dbReference type="ARBA" id="ARBA00022741"/>
    </source>
</evidence>
<dbReference type="GO" id="GO:0005739">
    <property type="term" value="C:mitochondrion"/>
    <property type="evidence" value="ECO:0007669"/>
    <property type="project" value="TreeGrafter"/>
</dbReference>
<evidence type="ECO:0000256" key="6">
    <source>
        <dbReference type="ARBA" id="ARBA00022777"/>
    </source>
</evidence>
<dbReference type="STRING" id="6198.A0A074ZZ70"/>
<reference evidence="8 9" key="1">
    <citation type="submission" date="2013-11" db="EMBL/GenBank/DDBJ databases">
        <title>Opisthorchis viverrini - life in the bile duct.</title>
        <authorList>
            <person name="Young N.D."/>
            <person name="Nagarajan N."/>
            <person name="Lin S.J."/>
            <person name="Korhonen P.K."/>
            <person name="Jex A.R."/>
            <person name="Hall R.S."/>
            <person name="Safavi-Hemami H."/>
            <person name="Kaewkong W."/>
            <person name="Bertrand D."/>
            <person name="Gao S."/>
            <person name="Seet Q."/>
            <person name="Wongkham S."/>
            <person name="Teh B.T."/>
            <person name="Wongkham C."/>
            <person name="Intapan P.M."/>
            <person name="Maleewong W."/>
            <person name="Yang X."/>
            <person name="Hu M."/>
            <person name="Wang Z."/>
            <person name="Hofmann A."/>
            <person name="Sternberg P.W."/>
            <person name="Tan P."/>
            <person name="Wang J."/>
            <person name="Gasser R.B."/>
        </authorList>
    </citation>
    <scope>NUCLEOTIDE SEQUENCE [LARGE SCALE GENOMIC DNA]</scope>
</reference>